<dbReference type="RefSeq" id="WP_259541021.1">
    <property type="nucleotide sequence ID" value="NZ_JANLCJ010000009.1"/>
</dbReference>
<keyword evidence="2" id="KW-1133">Transmembrane helix</keyword>
<feature type="domain" description="DUF1707" evidence="3">
    <location>
        <begin position="13"/>
        <end position="64"/>
    </location>
</feature>
<feature type="compositionally biased region" description="Low complexity" evidence="1">
    <location>
        <begin position="69"/>
        <end position="80"/>
    </location>
</feature>
<reference evidence="4" key="1">
    <citation type="submission" date="2022-08" db="EMBL/GenBank/DDBJ databases">
        <authorList>
            <person name="Deng Y."/>
            <person name="Han X.-F."/>
            <person name="Zhang Y.-Q."/>
        </authorList>
    </citation>
    <scope>NUCLEOTIDE SEQUENCE</scope>
    <source>
        <strain evidence="4">CPCC 203386</strain>
    </source>
</reference>
<proteinExistence type="predicted"/>
<feature type="region of interest" description="Disordered" evidence="1">
    <location>
        <begin position="1"/>
        <end position="22"/>
    </location>
</feature>
<dbReference type="EMBL" id="JANLCJ010000009">
    <property type="protein sequence ID" value="MCS5735826.1"/>
    <property type="molecule type" value="Genomic_DNA"/>
</dbReference>
<keyword evidence="5" id="KW-1185">Reference proteome</keyword>
<dbReference type="InterPro" id="IPR012551">
    <property type="entry name" value="DUF1707_SHOCT-like"/>
</dbReference>
<gene>
    <name evidence="4" type="ORF">N1032_18965</name>
</gene>
<evidence type="ECO:0000313" key="5">
    <source>
        <dbReference type="Proteomes" id="UP001165586"/>
    </source>
</evidence>
<evidence type="ECO:0000313" key="4">
    <source>
        <dbReference type="EMBL" id="MCS5735826.1"/>
    </source>
</evidence>
<accession>A0ABT2H784</accession>
<feature type="region of interest" description="Disordered" evidence="1">
    <location>
        <begin position="69"/>
        <end position="98"/>
    </location>
</feature>
<dbReference type="Pfam" id="PF08044">
    <property type="entry name" value="DUF1707"/>
    <property type="match status" value="1"/>
</dbReference>
<organism evidence="4 5">
    <name type="scientific">Herbiconiux daphne</name>
    <dbReference type="NCBI Taxonomy" id="2970914"/>
    <lineage>
        <taxon>Bacteria</taxon>
        <taxon>Bacillati</taxon>
        <taxon>Actinomycetota</taxon>
        <taxon>Actinomycetes</taxon>
        <taxon>Micrococcales</taxon>
        <taxon>Microbacteriaceae</taxon>
        <taxon>Herbiconiux</taxon>
    </lineage>
</organism>
<evidence type="ECO:0000259" key="3">
    <source>
        <dbReference type="Pfam" id="PF08044"/>
    </source>
</evidence>
<comment type="caution">
    <text evidence="4">The sequence shown here is derived from an EMBL/GenBank/DDBJ whole genome shotgun (WGS) entry which is preliminary data.</text>
</comment>
<dbReference type="PANTHER" id="PTHR40763:SF4">
    <property type="entry name" value="DUF1707 DOMAIN-CONTAINING PROTEIN"/>
    <property type="match status" value="1"/>
</dbReference>
<protein>
    <submittedName>
        <fullName evidence="4">DUF1707 domain-containing protein</fullName>
    </submittedName>
</protein>
<evidence type="ECO:0000256" key="1">
    <source>
        <dbReference type="SAM" id="MobiDB-lite"/>
    </source>
</evidence>
<sequence>MTDYTDPATAGHRLSNAEREEAVSALERANADGRITAAELSERSSAARSAVTRGDLAPLFADLPQAAASTPPAFAAPSSAGQPFTAPPPGGGYNQGPGYGGYPGGYSGDGRPARGGRTGNWIVAIMPFVALALFFICGTYLPGGYAWSWIFFLAIPVAAIVVYGPGGRNGDR</sequence>
<keyword evidence="2" id="KW-0812">Transmembrane</keyword>
<feature type="transmembrane region" description="Helical" evidence="2">
    <location>
        <begin position="147"/>
        <end position="166"/>
    </location>
</feature>
<name>A0ABT2H784_9MICO</name>
<dbReference type="Proteomes" id="UP001165586">
    <property type="component" value="Unassembled WGS sequence"/>
</dbReference>
<dbReference type="PANTHER" id="PTHR40763">
    <property type="entry name" value="MEMBRANE PROTEIN-RELATED"/>
    <property type="match status" value="1"/>
</dbReference>
<keyword evidence="2" id="KW-0472">Membrane</keyword>
<feature type="transmembrane region" description="Helical" evidence="2">
    <location>
        <begin position="121"/>
        <end position="141"/>
    </location>
</feature>
<evidence type="ECO:0000256" key="2">
    <source>
        <dbReference type="SAM" id="Phobius"/>
    </source>
</evidence>